<organism evidence="1 2">
    <name type="scientific">Violaceomyces palustris</name>
    <dbReference type="NCBI Taxonomy" id="1673888"/>
    <lineage>
        <taxon>Eukaryota</taxon>
        <taxon>Fungi</taxon>
        <taxon>Dikarya</taxon>
        <taxon>Basidiomycota</taxon>
        <taxon>Ustilaginomycotina</taxon>
        <taxon>Ustilaginomycetes</taxon>
        <taxon>Violaceomycetales</taxon>
        <taxon>Violaceomycetaceae</taxon>
        <taxon>Violaceomyces</taxon>
    </lineage>
</organism>
<protein>
    <submittedName>
        <fullName evidence="1">Uncharacterized protein</fullName>
    </submittedName>
</protein>
<accession>A0ACD0P0J0</accession>
<evidence type="ECO:0000313" key="2">
    <source>
        <dbReference type="Proteomes" id="UP000245626"/>
    </source>
</evidence>
<dbReference type="Proteomes" id="UP000245626">
    <property type="component" value="Unassembled WGS sequence"/>
</dbReference>
<dbReference type="EMBL" id="KZ819830">
    <property type="protein sequence ID" value="PWN51610.1"/>
    <property type="molecule type" value="Genomic_DNA"/>
</dbReference>
<reference evidence="1 2" key="1">
    <citation type="journal article" date="2018" name="Mol. Biol. Evol.">
        <title>Broad Genomic Sampling Reveals a Smut Pathogenic Ancestry of the Fungal Clade Ustilaginomycotina.</title>
        <authorList>
            <person name="Kijpornyongpan T."/>
            <person name="Mondo S.J."/>
            <person name="Barry K."/>
            <person name="Sandor L."/>
            <person name="Lee J."/>
            <person name="Lipzen A."/>
            <person name="Pangilinan J."/>
            <person name="LaButti K."/>
            <person name="Hainaut M."/>
            <person name="Henrissat B."/>
            <person name="Grigoriev I.V."/>
            <person name="Spatafora J.W."/>
            <person name="Aime M.C."/>
        </authorList>
    </citation>
    <scope>NUCLEOTIDE SEQUENCE [LARGE SCALE GENOMIC DNA]</scope>
    <source>
        <strain evidence="1 2">SA 807</strain>
    </source>
</reference>
<evidence type="ECO:0000313" key="1">
    <source>
        <dbReference type="EMBL" id="PWN51610.1"/>
    </source>
</evidence>
<proteinExistence type="predicted"/>
<sequence length="317" mass="35832">MARPNLFSSSSFSNLLRRQAYRGSSRDLHSSLTRAFQEQAKNDLSMVPKVIYRGPPAMKRGLYYASGTIFAMAGVYQGYLLSEHLAWPIVTFDYEKNPPHLVHPAIRTVTGGFVGVIGVVFGVFFFWMPTRSVTRLTIYPATRQVGVRTSAPAIRAILPSALRSKNSIPINPNDRRERLHSLVKLYRRDGISAKGIADSVQGKSISVATGSSEAKRRRQVTSLLLGEKETLGYSLEAAPEIRTKVDLLPKSLYKRAWFHFKVWIRGTTDWTNVKDQDGVAVPLEDWEVKARKNLGAKEPWFLDRKNFDQLFPVYVRD</sequence>
<name>A0ACD0P0J0_9BASI</name>
<keyword evidence="2" id="KW-1185">Reference proteome</keyword>
<gene>
    <name evidence="1" type="ORF">IE53DRAFT_386017</name>
</gene>